<name>A0A1E1W3X3_PECGO</name>
<protein>
    <submittedName>
        <fullName evidence="1">Uncharacterized protein</fullName>
    </submittedName>
</protein>
<feature type="non-terminal residue" evidence="1">
    <location>
        <position position="1"/>
    </location>
</feature>
<organism evidence="1">
    <name type="scientific">Pectinophora gossypiella</name>
    <name type="common">Cotton pink bollworm</name>
    <name type="synonym">Depressaria gossypiella</name>
    <dbReference type="NCBI Taxonomy" id="13191"/>
    <lineage>
        <taxon>Eukaryota</taxon>
        <taxon>Metazoa</taxon>
        <taxon>Ecdysozoa</taxon>
        <taxon>Arthropoda</taxon>
        <taxon>Hexapoda</taxon>
        <taxon>Insecta</taxon>
        <taxon>Pterygota</taxon>
        <taxon>Neoptera</taxon>
        <taxon>Endopterygota</taxon>
        <taxon>Lepidoptera</taxon>
        <taxon>Glossata</taxon>
        <taxon>Ditrysia</taxon>
        <taxon>Gelechioidea</taxon>
        <taxon>Gelechiidae</taxon>
        <taxon>Apatetrinae</taxon>
        <taxon>Pectinophora</taxon>
    </lineage>
</organism>
<reference evidence="1" key="1">
    <citation type="submission" date="2015-09" db="EMBL/GenBank/DDBJ databases">
        <title>De novo assembly of Pectinophora gossypiella (Pink Bollworm) gut transcriptome.</title>
        <authorList>
            <person name="Tassone E.E."/>
        </authorList>
    </citation>
    <scope>NUCLEOTIDE SEQUENCE</scope>
</reference>
<gene>
    <name evidence="1" type="ORF">g.14239</name>
</gene>
<dbReference type="AlphaFoldDB" id="A0A1E1W3X3"/>
<dbReference type="EMBL" id="GDQN01009367">
    <property type="protein sequence ID" value="JAT81687.1"/>
    <property type="molecule type" value="Transcribed_RNA"/>
</dbReference>
<accession>A0A1E1W3X3</accession>
<evidence type="ECO:0000313" key="1">
    <source>
        <dbReference type="EMBL" id="JAT81687.1"/>
    </source>
</evidence>
<sequence length="117" mass="14131">VKRKYKNNYEMLFKYCKVAHVYDKVKIAIITEHSKHLNELTKKSRPSNLRHLQLALYQLPKYNNEYGKRVWDYTLPSILNNLPNNIINKITVKNDNYIKNLLRRHFTVDKYLHSLDN</sequence>
<proteinExistence type="predicted"/>